<evidence type="ECO:0000256" key="8">
    <source>
        <dbReference type="ARBA" id="ARBA00022741"/>
    </source>
</evidence>
<evidence type="ECO:0000256" key="12">
    <source>
        <dbReference type="ARBA" id="ARBA00023012"/>
    </source>
</evidence>
<keyword evidence="12" id="KW-0902">Two-component regulatory system</keyword>
<dbReference type="SUPFAM" id="SSF47384">
    <property type="entry name" value="Homodimeric domain of signal transducing histidine kinase"/>
    <property type="match status" value="1"/>
</dbReference>
<dbReference type="InterPro" id="IPR036097">
    <property type="entry name" value="HisK_dim/P_sf"/>
</dbReference>
<keyword evidence="11 14" id="KW-1133">Transmembrane helix</keyword>
<sequence length="460" mass="52144">MKTVSIKMKVTLWYTGLFIILLVVLFAVVYITTGKVVRINLEKHLEAEVYESARDVGFQRGSFDLENVNPFDHGVRISVYNDNGVLVGGTVPKNFPHLNFRDQVIQSVKTEQQDWAVFDFHFLPQGSNHQYYWVRGVISRSDSGEIGRQVLVSCALFFPVLALVAGFGGYWITKKSFQPVVKINEAAAKISNGGDLSRRIELKGDVKDEIYELAQTFDNMFKRLESSFDKERQFTSDASHELRTPISVIIAEAEYGLSQQKKPAKLVSSMQNILQQGKKMSQLIANLLLLSRVDNAKERMLFEKVDFSELTKFVQEEMRLEAEKKSIEIETFIEPDLFIKADQTSLMRILINLISNAIKYGKVNGWIKISVYKQERYVVGSIEDNGIGIAMENLPKIWNRFYQVNTARSAGDEHGTGLGLAMVKWMIEYHGGTIAVDSNLGRGSTFVFRLPIEPEPCVKQ</sequence>
<evidence type="ECO:0000259" key="15">
    <source>
        <dbReference type="PROSITE" id="PS50109"/>
    </source>
</evidence>
<dbReference type="InterPro" id="IPR003660">
    <property type="entry name" value="HAMP_dom"/>
</dbReference>
<dbReference type="SMART" id="SM00387">
    <property type="entry name" value="HATPase_c"/>
    <property type="match status" value="1"/>
</dbReference>
<dbReference type="FunFam" id="1.10.287.130:FF:000001">
    <property type="entry name" value="Two-component sensor histidine kinase"/>
    <property type="match status" value="1"/>
</dbReference>
<evidence type="ECO:0000256" key="13">
    <source>
        <dbReference type="ARBA" id="ARBA00023136"/>
    </source>
</evidence>
<reference evidence="17 18" key="1">
    <citation type="submission" date="2016-10" db="EMBL/GenBank/DDBJ databases">
        <authorList>
            <person name="de Groot N.N."/>
        </authorList>
    </citation>
    <scope>NUCLEOTIDE SEQUENCE [LARGE SCALE GENOMIC DNA]</scope>
    <source>
        <strain evidence="17 18">DSM 2179</strain>
    </source>
</reference>
<dbReference type="CDD" id="cd00075">
    <property type="entry name" value="HATPase"/>
    <property type="match status" value="1"/>
</dbReference>
<dbReference type="Proteomes" id="UP000199662">
    <property type="component" value="Unassembled WGS sequence"/>
</dbReference>
<dbReference type="FunFam" id="3.30.565.10:FF:000006">
    <property type="entry name" value="Sensor histidine kinase WalK"/>
    <property type="match status" value="1"/>
</dbReference>
<dbReference type="InterPro" id="IPR005467">
    <property type="entry name" value="His_kinase_dom"/>
</dbReference>
<keyword evidence="18" id="KW-1185">Reference proteome</keyword>
<dbReference type="AlphaFoldDB" id="A0A1H6WXN9"/>
<feature type="domain" description="HAMP" evidence="16">
    <location>
        <begin position="174"/>
        <end position="229"/>
    </location>
</feature>
<evidence type="ECO:0000256" key="5">
    <source>
        <dbReference type="ARBA" id="ARBA00022553"/>
    </source>
</evidence>
<accession>A0A1H6WXN9</accession>
<dbReference type="Gene3D" id="1.10.287.130">
    <property type="match status" value="1"/>
</dbReference>
<dbReference type="GO" id="GO:0005886">
    <property type="term" value="C:plasma membrane"/>
    <property type="evidence" value="ECO:0007669"/>
    <property type="project" value="UniProtKB-SubCell"/>
</dbReference>
<dbReference type="EC" id="2.7.13.3" evidence="3"/>
<dbReference type="CDD" id="cd06225">
    <property type="entry name" value="HAMP"/>
    <property type="match status" value="1"/>
</dbReference>
<dbReference type="PROSITE" id="PS50885">
    <property type="entry name" value="HAMP"/>
    <property type="match status" value="1"/>
</dbReference>
<protein>
    <recommendedName>
        <fullName evidence="3">histidine kinase</fullName>
        <ecNumber evidence="3">2.7.13.3</ecNumber>
    </recommendedName>
</protein>
<dbReference type="Pfam" id="PF00672">
    <property type="entry name" value="HAMP"/>
    <property type="match status" value="1"/>
</dbReference>
<dbReference type="SMART" id="SM00304">
    <property type="entry name" value="HAMP"/>
    <property type="match status" value="1"/>
</dbReference>
<keyword evidence="6" id="KW-0808">Transferase</keyword>
<keyword evidence="9" id="KW-0418">Kinase</keyword>
<feature type="domain" description="Histidine kinase" evidence="15">
    <location>
        <begin position="237"/>
        <end position="454"/>
    </location>
</feature>
<dbReference type="CDD" id="cd00082">
    <property type="entry name" value="HisKA"/>
    <property type="match status" value="1"/>
</dbReference>
<dbReference type="Pfam" id="PF00512">
    <property type="entry name" value="HisKA"/>
    <property type="match status" value="1"/>
</dbReference>
<dbReference type="Gene3D" id="3.30.565.10">
    <property type="entry name" value="Histidine kinase-like ATPase, C-terminal domain"/>
    <property type="match status" value="1"/>
</dbReference>
<dbReference type="PRINTS" id="PR00344">
    <property type="entry name" value="BCTRLSENSOR"/>
</dbReference>
<evidence type="ECO:0000256" key="1">
    <source>
        <dbReference type="ARBA" id="ARBA00000085"/>
    </source>
</evidence>
<gene>
    <name evidence="17" type="ORF">SAMN05660742_104190</name>
</gene>
<dbReference type="GO" id="GO:0000155">
    <property type="term" value="F:phosphorelay sensor kinase activity"/>
    <property type="evidence" value="ECO:0007669"/>
    <property type="project" value="InterPro"/>
</dbReference>
<evidence type="ECO:0000256" key="14">
    <source>
        <dbReference type="SAM" id="Phobius"/>
    </source>
</evidence>
<evidence type="ECO:0000256" key="2">
    <source>
        <dbReference type="ARBA" id="ARBA00004651"/>
    </source>
</evidence>
<dbReference type="STRING" id="84035.SAMN05660742_104190"/>
<dbReference type="InterPro" id="IPR050398">
    <property type="entry name" value="HssS/ArlS-like"/>
</dbReference>
<dbReference type="SUPFAM" id="SSF55874">
    <property type="entry name" value="ATPase domain of HSP90 chaperone/DNA topoisomerase II/histidine kinase"/>
    <property type="match status" value="1"/>
</dbReference>
<keyword evidence="10" id="KW-0067">ATP-binding</keyword>
<evidence type="ECO:0000256" key="6">
    <source>
        <dbReference type="ARBA" id="ARBA00022679"/>
    </source>
</evidence>
<dbReference type="RefSeq" id="WP_091830041.1">
    <property type="nucleotide sequence ID" value="NZ_FNZK01000004.1"/>
</dbReference>
<dbReference type="InterPro" id="IPR036890">
    <property type="entry name" value="HATPase_C_sf"/>
</dbReference>
<keyword evidence="4" id="KW-1003">Cell membrane</keyword>
<comment type="subcellular location">
    <subcellularLocation>
        <location evidence="2">Cell membrane</location>
        <topology evidence="2">Multi-pass membrane protein</topology>
    </subcellularLocation>
</comment>
<keyword evidence="5" id="KW-0597">Phosphoprotein</keyword>
<evidence type="ECO:0000313" key="18">
    <source>
        <dbReference type="Proteomes" id="UP000199662"/>
    </source>
</evidence>
<dbReference type="PROSITE" id="PS50109">
    <property type="entry name" value="HIS_KIN"/>
    <property type="match status" value="1"/>
</dbReference>
<evidence type="ECO:0000256" key="7">
    <source>
        <dbReference type="ARBA" id="ARBA00022692"/>
    </source>
</evidence>
<dbReference type="Pfam" id="PF02518">
    <property type="entry name" value="HATPase_c"/>
    <property type="match status" value="1"/>
</dbReference>
<organism evidence="17 18">
    <name type="scientific">Propionispira arboris</name>
    <dbReference type="NCBI Taxonomy" id="84035"/>
    <lineage>
        <taxon>Bacteria</taxon>
        <taxon>Bacillati</taxon>
        <taxon>Bacillota</taxon>
        <taxon>Negativicutes</taxon>
        <taxon>Selenomonadales</taxon>
        <taxon>Selenomonadaceae</taxon>
        <taxon>Propionispira</taxon>
    </lineage>
</organism>
<evidence type="ECO:0000256" key="3">
    <source>
        <dbReference type="ARBA" id="ARBA00012438"/>
    </source>
</evidence>
<feature type="transmembrane region" description="Helical" evidence="14">
    <location>
        <begin position="12"/>
        <end position="33"/>
    </location>
</feature>
<comment type="catalytic activity">
    <reaction evidence="1">
        <text>ATP + protein L-histidine = ADP + protein N-phospho-L-histidine.</text>
        <dbReference type="EC" id="2.7.13.3"/>
    </reaction>
</comment>
<dbReference type="PANTHER" id="PTHR45528:SF1">
    <property type="entry name" value="SENSOR HISTIDINE KINASE CPXA"/>
    <property type="match status" value="1"/>
</dbReference>
<dbReference type="SUPFAM" id="SSF158472">
    <property type="entry name" value="HAMP domain-like"/>
    <property type="match status" value="1"/>
</dbReference>
<keyword evidence="13 14" id="KW-0472">Membrane</keyword>
<dbReference type="InterPro" id="IPR003594">
    <property type="entry name" value="HATPase_dom"/>
</dbReference>
<keyword evidence="8" id="KW-0547">Nucleotide-binding</keyword>
<dbReference type="SMART" id="SM00388">
    <property type="entry name" value="HisKA"/>
    <property type="match status" value="1"/>
</dbReference>
<evidence type="ECO:0000256" key="10">
    <source>
        <dbReference type="ARBA" id="ARBA00022840"/>
    </source>
</evidence>
<dbReference type="InterPro" id="IPR003661">
    <property type="entry name" value="HisK_dim/P_dom"/>
</dbReference>
<dbReference type="Gene3D" id="6.10.340.10">
    <property type="match status" value="1"/>
</dbReference>
<proteinExistence type="predicted"/>
<evidence type="ECO:0000313" key="17">
    <source>
        <dbReference type="EMBL" id="SEJ21588.1"/>
    </source>
</evidence>
<name>A0A1H6WXN9_9FIRM</name>
<dbReference type="GO" id="GO:0005524">
    <property type="term" value="F:ATP binding"/>
    <property type="evidence" value="ECO:0007669"/>
    <property type="project" value="UniProtKB-KW"/>
</dbReference>
<dbReference type="InterPro" id="IPR004358">
    <property type="entry name" value="Sig_transdc_His_kin-like_C"/>
</dbReference>
<feature type="transmembrane region" description="Helical" evidence="14">
    <location>
        <begin position="150"/>
        <end position="172"/>
    </location>
</feature>
<evidence type="ECO:0000256" key="4">
    <source>
        <dbReference type="ARBA" id="ARBA00022475"/>
    </source>
</evidence>
<dbReference type="PANTHER" id="PTHR45528">
    <property type="entry name" value="SENSOR HISTIDINE KINASE CPXA"/>
    <property type="match status" value="1"/>
</dbReference>
<keyword evidence="7 14" id="KW-0812">Transmembrane</keyword>
<evidence type="ECO:0000256" key="9">
    <source>
        <dbReference type="ARBA" id="ARBA00022777"/>
    </source>
</evidence>
<evidence type="ECO:0000256" key="11">
    <source>
        <dbReference type="ARBA" id="ARBA00022989"/>
    </source>
</evidence>
<evidence type="ECO:0000259" key="16">
    <source>
        <dbReference type="PROSITE" id="PS50885"/>
    </source>
</evidence>
<dbReference type="EMBL" id="FNZK01000004">
    <property type="protein sequence ID" value="SEJ21588.1"/>
    <property type="molecule type" value="Genomic_DNA"/>
</dbReference>